<name>A0ABS0ZFN4_9GAMM</name>
<keyword evidence="1 2" id="KW-0732">Signal</keyword>
<sequence length="352" mass="40027">MIRALLIFLLNVSPLIHADDAYWISGKDDVLENHKILKVYGAADFSAIEPILKNFALEQDNLSVLYREFSTRELYRYVTERGEWPDILLSPAMDLQVKLINDGYAIPFESESTSRLPKWASWRNELYAFTYEPVAIAINRRILGDDDLVPKDRTELLNLIRSKESLFRGKIGLLDLETVGLGYLMWANDSQQSRTYGRLLEVFGANRAKLYPNSTSMLQALAQGDIYIAYNVLGSYASEWAARFNELSVILPNDYTAVILRSALIPKAAQLKNEAKLFINYLLSEKTQRLLSEHSSLIPISSSYDTNEDIATLRQSELSPLQPINLGFPLLLLTDQAKRSLLLKEWDNAIQN</sequence>
<feature type="chain" id="PRO_5045283381" evidence="2">
    <location>
        <begin position="19"/>
        <end position="352"/>
    </location>
</feature>
<keyword evidence="4" id="KW-1185">Reference proteome</keyword>
<dbReference type="RefSeq" id="WP_199464023.1">
    <property type="nucleotide sequence ID" value="NZ_JAEMUH010000021.1"/>
</dbReference>
<organism evidence="3 4">
    <name type="scientific">Marinomonas ostreistagni</name>
    <dbReference type="NCBI Taxonomy" id="359209"/>
    <lineage>
        <taxon>Bacteria</taxon>
        <taxon>Pseudomonadati</taxon>
        <taxon>Pseudomonadota</taxon>
        <taxon>Gammaproteobacteria</taxon>
        <taxon>Oceanospirillales</taxon>
        <taxon>Oceanospirillaceae</taxon>
        <taxon>Marinomonas</taxon>
    </lineage>
</organism>
<dbReference type="Proteomes" id="UP000598488">
    <property type="component" value="Unassembled WGS sequence"/>
</dbReference>
<dbReference type="PANTHER" id="PTHR30006:SF25">
    <property type="entry name" value="PHOSPHOGLYCERATE TRANSPORT REGULATORY PROTEIN PGTC"/>
    <property type="match status" value="1"/>
</dbReference>
<evidence type="ECO:0000313" key="4">
    <source>
        <dbReference type="Proteomes" id="UP000598488"/>
    </source>
</evidence>
<comment type="caution">
    <text evidence="3">The sequence shown here is derived from an EMBL/GenBank/DDBJ whole genome shotgun (WGS) entry which is preliminary data.</text>
</comment>
<dbReference type="Gene3D" id="3.40.190.10">
    <property type="entry name" value="Periplasmic binding protein-like II"/>
    <property type="match status" value="2"/>
</dbReference>
<reference evidence="3 4" key="1">
    <citation type="submission" date="2020-12" db="EMBL/GenBank/DDBJ databases">
        <title>Comparative genome analysis of fungal antagonists Marinomonas ostreistagni 398 and M. spartinae 468.</title>
        <authorList>
            <person name="Fields J.L."/>
            <person name="Mavrodi O.V."/>
            <person name="Biber P.D."/>
            <person name="Indest K.J."/>
            <person name="Mavrodi D.V."/>
        </authorList>
    </citation>
    <scope>NUCLEOTIDE SEQUENCE [LARGE SCALE GENOMIC DNA]</scope>
    <source>
        <strain evidence="3 4">USM7</strain>
    </source>
</reference>
<gene>
    <name evidence="3" type="ORF">JHD44_17495</name>
</gene>
<protein>
    <submittedName>
        <fullName evidence="3">ABC transporter substrate-binding protein</fullName>
    </submittedName>
</protein>
<evidence type="ECO:0000313" key="3">
    <source>
        <dbReference type="EMBL" id="MBJ7552479.1"/>
    </source>
</evidence>
<dbReference type="Pfam" id="PF13343">
    <property type="entry name" value="SBP_bac_6"/>
    <property type="match status" value="1"/>
</dbReference>
<evidence type="ECO:0000256" key="1">
    <source>
        <dbReference type="ARBA" id="ARBA00022729"/>
    </source>
</evidence>
<accession>A0ABS0ZFN4</accession>
<feature type="signal peptide" evidence="2">
    <location>
        <begin position="1"/>
        <end position="18"/>
    </location>
</feature>
<dbReference type="EMBL" id="JAEMUH010000021">
    <property type="protein sequence ID" value="MBJ7552479.1"/>
    <property type="molecule type" value="Genomic_DNA"/>
</dbReference>
<dbReference type="PANTHER" id="PTHR30006">
    <property type="entry name" value="THIAMINE-BINDING PERIPLASMIC PROTEIN-RELATED"/>
    <property type="match status" value="1"/>
</dbReference>
<dbReference type="SUPFAM" id="SSF53850">
    <property type="entry name" value="Periplasmic binding protein-like II"/>
    <property type="match status" value="1"/>
</dbReference>
<evidence type="ECO:0000256" key="2">
    <source>
        <dbReference type="SAM" id="SignalP"/>
    </source>
</evidence>
<proteinExistence type="predicted"/>